<dbReference type="EMBL" id="CM010716">
    <property type="protein sequence ID" value="RZC50306.1"/>
    <property type="molecule type" value="Genomic_DNA"/>
</dbReference>
<dbReference type="InterPro" id="IPR005174">
    <property type="entry name" value="KIB1-4_b-propeller"/>
</dbReference>
<feature type="domain" description="KIB1-4 beta-propeller" evidence="2">
    <location>
        <begin position="83"/>
        <end position="331"/>
    </location>
</feature>
<keyword evidence="4" id="KW-1185">Reference proteome</keyword>
<feature type="region of interest" description="Disordered" evidence="1">
    <location>
        <begin position="1"/>
        <end position="20"/>
    </location>
</feature>
<evidence type="ECO:0000313" key="3">
    <source>
        <dbReference type="EMBL" id="RZC50306.1"/>
    </source>
</evidence>
<dbReference type="Pfam" id="PF03478">
    <property type="entry name" value="Beta-prop_KIB1-4"/>
    <property type="match status" value="1"/>
</dbReference>
<evidence type="ECO:0000259" key="2">
    <source>
        <dbReference type="Pfam" id="PF03478"/>
    </source>
</evidence>
<dbReference type="AlphaFoldDB" id="A0A4Y7IQA3"/>
<dbReference type="Gramene" id="RZC50306">
    <property type="protein sequence ID" value="RZC50306"/>
    <property type="gene ID" value="C5167_018742"/>
</dbReference>
<evidence type="ECO:0000256" key="1">
    <source>
        <dbReference type="SAM" id="MobiDB-lite"/>
    </source>
</evidence>
<dbReference type="PANTHER" id="PTHR40891:SF1">
    <property type="entry name" value="DUF295 DOMAIN-CONTAINING PROTEIN"/>
    <property type="match status" value="1"/>
</dbReference>
<organism evidence="3 4">
    <name type="scientific">Papaver somniferum</name>
    <name type="common">Opium poppy</name>
    <dbReference type="NCBI Taxonomy" id="3469"/>
    <lineage>
        <taxon>Eukaryota</taxon>
        <taxon>Viridiplantae</taxon>
        <taxon>Streptophyta</taxon>
        <taxon>Embryophyta</taxon>
        <taxon>Tracheophyta</taxon>
        <taxon>Spermatophyta</taxon>
        <taxon>Magnoliopsida</taxon>
        <taxon>Ranunculales</taxon>
        <taxon>Papaveraceae</taxon>
        <taxon>Papaveroideae</taxon>
        <taxon>Papaver</taxon>
    </lineage>
</organism>
<proteinExistence type="predicted"/>
<name>A0A4Y7IQA3_PAPSO</name>
<protein>
    <recommendedName>
        <fullName evidence="2">KIB1-4 beta-propeller domain-containing protein</fullName>
    </recommendedName>
</protein>
<dbReference type="Proteomes" id="UP000316621">
    <property type="component" value="Chromosome 2"/>
</dbReference>
<reference evidence="3 4" key="1">
    <citation type="journal article" date="2018" name="Science">
        <title>The opium poppy genome and morphinan production.</title>
        <authorList>
            <person name="Guo L."/>
            <person name="Winzer T."/>
            <person name="Yang X."/>
            <person name="Li Y."/>
            <person name="Ning Z."/>
            <person name="He Z."/>
            <person name="Teodor R."/>
            <person name="Lu Y."/>
            <person name="Bowser T.A."/>
            <person name="Graham I.A."/>
            <person name="Ye K."/>
        </authorList>
    </citation>
    <scope>NUCLEOTIDE SEQUENCE [LARGE SCALE GENOMIC DNA]</scope>
    <source>
        <strain evidence="4">cv. HN1</strain>
        <tissue evidence="3">Leaves</tissue>
    </source>
</reference>
<dbReference type="PANTHER" id="PTHR40891">
    <property type="entry name" value="DUF295 DOMAIN-CONTAINING PROTEIN"/>
    <property type="match status" value="1"/>
</dbReference>
<gene>
    <name evidence="3" type="ORF">C5167_018742</name>
</gene>
<accession>A0A4Y7IQA3</accession>
<evidence type="ECO:0000313" key="4">
    <source>
        <dbReference type="Proteomes" id="UP000316621"/>
    </source>
</evidence>
<sequence length="456" mass="51991">MNSNFASMGKKSSSSASGSRRSLIAKRTACNRPPVPKPAPWLVFQYGNDKKYHAFYNPCEPNNKTCTKFIRELSGNIYWQKPCHQGWLVILDLDQADCFMWNPVSLKSVKLPNLLQWVMNYYFIDCVLNLPMSNNVSRSTVYFLLKHQLTSEILLLYSQPGAKQWRSMCLDEYYEDLNNCSVRCLHYLKGKLYVFCRSLWQLEIELKHGRHYNDQTLSIRRFQVKGCPVLQHAAGSTCSLKSYQVESFDDIFQVNISYSIKNLNKPGAPATVVQVQRLDLSLMAWVEVKSLGDDVLFIGGENNASCSAADMALKRGCVFYTAPEDKSLNIFEPEDDGITVIFPFSKLPTPWFSGDWIMIPTLTRRTGGRKRTENLLGGDGKEGDCEITQLAEKVNKTCLGDSYVEFTTVYSMDCQFLGVSESFMKRFRYDIILQCPGWGGLVYQIGPRLVFQIENQ</sequence>